<name>A0AAW1PE77_9CHLO</name>
<dbReference type="PANTHER" id="PTHR22950">
    <property type="entry name" value="AMINO ACID TRANSPORTER"/>
    <property type="match status" value="1"/>
</dbReference>
<keyword evidence="4 6" id="KW-1133">Transmembrane helix</keyword>
<keyword evidence="2 6" id="KW-0812">Transmembrane</keyword>
<gene>
    <name evidence="8" type="ORF">WJX72_005136</name>
</gene>
<feature type="transmembrane region" description="Helical" evidence="6">
    <location>
        <begin position="372"/>
        <end position="392"/>
    </location>
</feature>
<keyword evidence="9" id="KW-1185">Reference proteome</keyword>
<keyword evidence="3" id="KW-0813">Transport</keyword>
<dbReference type="GO" id="GO:0015179">
    <property type="term" value="F:L-amino acid transmembrane transporter activity"/>
    <property type="evidence" value="ECO:0007669"/>
    <property type="project" value="TreeGrafter"/>
</dbReference>
<keyword evidence="5 6" id="KW-0472">Membrane</keyword>
<feature type="transmembrane region" description="Helical" evidence="6">
    <location>
        <begin position="161"/>
        <end position="184"/>
    </location>
</feature>
<feature type="transmembrane region" description="Helical" evidence="6">
    <location>
        <begin position="127"/>
        <end position="149"/>
    </location>
</feature>
<feature type="transmembrane region" description="Helical" evidence="6">
    <location>
        <begin position="341"/>
        <end position="360"/>
    </location>
</feature>
<protein>
    <recommendedName>
        <fullName evidence="7">Amino acid transporter transmembrane domain-containing protein</fullName>
    </recommendedName>
</protein>
<comment type="caution">
    <text evidence="8">The sequence shown here is derived from an EMBL/GenBank/DDBJ whole genome shotgun (WGS) entry which is preliminary data.</text>
</comment>
<dbReference type="AlphaFoldDB" id="A0AAW1PE77"/>
<dbReference type="Pfam" id="PF01490">
    <property type="entry name" value="Aa_trans"/>
    <property type="match status" value="1"/>
</dbReference>
<evidence type="ECO:0000256" key="5">
    <source>
        <dbReference type="ARBA" id="ARBA00023136"/>
    </source>
</evidence>
<evidence type="ECO:0000259" key="7">
    <source>
        <dbReference type="Pfam" id="PF01490"/>
    </source>
</evidence>
<dbReference type="Proteomes" id="UP001489004">
    <property type="component" value="Unassembled WGS sequence"/>
</dbReference>
<evidence type="ECO:0000256" key="6">
    <source>
        <dbReference type="SAM" id="Phobius"/>
    </source>
</evidence>
<dbReference type="EMBL" id="JALJOR010000013">
    <property type="protein sequence ID" value="KAK9806857.1"/>
    <property type="molecule type" value="Genomic_DNA"/>
</dbReference>
<proteinExistence type="predicted"/>
<sequence>MANTESVPDQQSNFVSSVPLLRHYGTDEEGLLVLPGMQPNSPRPVAGASVLQTASNVINVFMGIGLLSMPYAMRLSGGVGLLALAATTALFCLSGKLIVHAFDRLPDSAPHTYPALGVAALGPAGRYVVAGFALSEFFGGSCILLVVMWQELVTLLPDHGVLGLTPLAFAALLAGAATIPLLLIPSFHKLSWLSMAGCISSVLVTLTVMAAVGFDPDRSRMPDQPPAGHVAFAGLSIFQSVGIFAVSVSGHSSLPVLRSSMKNRQDFDIVLNLAFGSMFIVYGLVSSCGYYYFGSAASELITTDLATNSFFTGRFLLPGVTVDRVVTACILVNAYTTYPSLVLVIQDMIVSVLPWANIHGSPRQPRRGVGQAIRLSVFAAGAAVAFMAYNVLGNAMSLVGGVCSMCTSLLLPSLFYLILHWKELPQWRRAGVVLVLAIGLALLLLIVGQNVADLNHKTHQRHNSTQPGVPSSNDLLQGLLYWPGG</sequence>
<evidence type="ECO:0000313" key="9">
    <source>
        <dbReference type="Proteomes" id="UP001489004"/>
    </source>
</evidence>
<accession>A0AAW1PE77</accession>
<feature type="transmembrane region" description="Helical" evidence="6">
    <location>
        <begin position="431"/>
        <end position="452"/>
    </location>
</feature>
<reference evidence="8 9" key="1">
    <citation type="journal article" date="2024" name="Nat. Commun.">
        <title>Phylogenomics reveals the evolutionary origins of lichenization in chlorophyte algae.</title>
        <authorList>
            <person name="Puginier C."/>
            <person name="Libourel C."/>
            <person name="Otte J."/>
            <person name="Skaloud P."/>
            <person name="Haon M."/>
            <person name="Grisel S."/>
            <person name="Petersen M."/>
            <person name="Berrin J.G."/>
            <person name="Delaux P.M."/>
            <person name="Dal Grande F."/>
            <person name="Keller J."/>
        </authorList>
    </citation>
    <scope>NUCLEOTIDE SEQUENCE [LARGE SCALE GENOMIC DNA]</scope>
    <source>
        <strain evidence="8 9">SAG 2043</strain>
    </source>
</reference>
<evidence type="ECO:0000256" key="2">
    <source>
        <dbReference type="ARBA" id="ARBA00022692"/>
    </source>
</evidence>
<feature type="transmembrane region" description="Helical" evidence="6">
    <location>
        <begin position="398"/>
        <end position="419"/>
    </location>
</feature>
<keyword evidence="3" id="KW-0029">Amino-acid transport</keyword>
<feature type="transmembrane region" description="Helical" evidence="6">
    <location>
        <begin position="45"/>
        <end position="67"/>
    </location>
</feature>
<feature type="transmembrane region" description="Helical" evidence="6">
    <location>
        <begin position="79"/>
        <end position="102"/>
    </location>
</feature>
<feature type="domain" description="Amino acid transporter transmembrane" evidence="7">
    <location>
        <begin position="47"/>
        <end position="447"/>
    </location>
</feature>
<feature type="transmembrane region" description="Helical" evidence="6">
    <location>
        <begin position="226"/>
        <end position="249"/>
    </location>
</feature>
<dbReference type="InterPro" id="IPR013057">
    <property type="entry name" value="AA_transpt_TM"/>
</dbReference>
<feature type="transmembrane region" description="Helical" evidence="6">
    <location>
        <begin position="190"/>
        <end position="214"/>
    </location>
</feature>
<evidence type="ECO:0000256" key="1">
    <source>
        <dbReference type="ARBA" id="ARBA00004141"/>
    </source>
</evidence>
<dbReference type="GO" id="GO:0005774">
    <property type="term" value="C:vacuolar membrane"/>
    <property type="evidence" value="ECO:0007669"/>
    <property type="project" value="TreeGrafter"/>
</dbReference>
<organism evidence="8 9">
    <name type="scientific">[Myrmecia] bisecta</name>
    <dbReference type="NCBI Taxonomy" id="41462"/>
    <lineage>
        <taxon>Eukaryota</taxon>
        <taxon>Viridiplantae</taxon>
        <taxon>Chlorophyta</taxon>
        <taxon>core chlorophytes</taxon>
        <taxon>Trebouxiophyceae</taxon>
        <taxon>Trebouxiales</taxon>
        <taxon>Trebouxiaceae</taxon>
        <taxon>Myrmecia</taxon>
    </lineage>
</organism>
<dbReference type="PANTHER" id="PTHR22950:SF685">
    <property type="entry name" value="AMINO ACID TRANSPORTER PROTEIN"/>
    <property type="match status" value="1"/>
</dbReference>
<feature type="transmembrane region" description="Helical" evidence="6">
    <location>
        <begin position="269"/>
        <end position="294"/>
    </location>
</feature>
<evidence type="ECO:0000256" key="4">
    <source>
        <dbReference type="ARBA" id="ARBA00022989"/>
    </source>
</evidence>
<evidence type="ECO:0000313" key="8">
    <source>
        <dbReference type="EMBL" id="KAK9806857.1"/>
    </source>
</evidence>
<evidence type="ECO:0000256" key="3">
    <source>
        <dbReference type="ARBA" id="ARBA00022970"/>
    </source>
</evidence>
<comment type="subcellular location">
    <subcellularLocation>
        <location evidence="1">Membrane</location>
        <topology evidence="1">Multi-pass membrane protein</topology>
    </subcellularLocation>
</comment>